<name>A0A8C6TST3_9GOBI</name>
<feature type="compositionally biased region" description="Basic and acidic residues" evidence="5">
    <location>
        <begin position="76"/>
        <end position="95"/>
    </location>
</feature>
<organism evidence="6 7">
    <name type="scientific">Neogobius melanostomus</name>
    <name type="common">round goby</name>
    <dbReference type="NCBI Taxonomy" id="47308"/>
    <lineage>
        <taxon>Eukaryota</taxon>
        <taxon>Metazoa</taxon>
        <taxon>Chordata</taxon>
        <taxon>Craniata</taxon>
        <taxon>Vertebrata</taxon>
        <taxon>Euteleostomi</taxon>
        <taxon>Actinopterygii</taxon>
        <taxon>Neopterygii</taxon>
        <taxon>Teleostei</taxon>
        <taxon>Neoteleostei</taxon>
        <taxon>Acanthomorphata</taxon>
        <taxon>Gobiaria</taxon>
        <taxon>Gobiiformes</taxon>
        <taxon>Gobioidei</taxon>
        <taxon>Gobiidae</taxon>
        <taxon>Benthophilinae</taxon>
        <taxon>Neogobiini</taxon>
        <taxon>Neogobius</taxon>
    </lineage>
</organism>
<evidence type="ECO:0000313" key="6">
    <source>
        <dbReference type="Ensembl" id="ENSNMLP00000023746.1"/>
    </source>
</evidence>
<dbReference type="PANTHER" id="PTHR44981:SF3">
    <property type="entry name" value="PERICENTRIN"/>
    <property type="match status" value="1"/>
</dbReference>
<evidence type="ECO:0000256" key="3">
    <source>
        <dbReference type="ARBA" id="ARBA00023054"/>
    </source>
</evidence>
<evidence type="ECO:0000256" key="1">
    <source>
        <dbReference type="ARBA" id="ARBA00004300"/>
    </source>
</evidence>
<dbReference type="GO" id="GO:0007165">
    <property type="term" value="P:signal transduction"/>
    <property type="evidence" value="ECO:0007669"/>
    <property type="project" value="InterPro"/>
</dbReference>
<evidence type="ECO:0000256" key="2">
    <source>
        <dbReference type="ARBA" id="ARBA00022490"/>
    </source>
</evidence>
<reference evidence="6" key="1">
    <citation type="submission" date="2025-08" db="UniProtKB">
        <authorList>
            <consortium name="Ensembl"/>
        </authorList>
    </citation>
    <scope>IDENTIFICATION</scope>
</reference>
<dbReference type="GO" id="GO:0005813">
    <property type="term" value="C:centrosome"/>
    <property type="evidence" value="ECO:0007669"/>
    <property type="project" value="UniProtKB-SubCell"/>
</dbReference>
<dbReference type="AlphaFoldDB" id="A0A8C6TST3"/>
<reference evidence="6" key="2">
    <citation type="submission" date="2025-09" db="UniProtKB">
        <authorList>
            <consortium name="Ensembl"/>
        </authorList>
    </citation>
    <scope>IDENTIFICATION</scope>
</reference>
<dbReference type="PANTHER" id="PTHR44981">
    <property type="entry name" value="PERICENTRIN-LIKE PROTEIN, ISOFORM F"/>
    <property type="match status" value="1"/>
</dbReference>
<evidence type="ECO:0000313" key="7">
    <source>
        <dbReference type="Proteomes" id="UP000694523"/>
    </source>
</evidence>
<keyword evidence="3" id="KW-0175">Coiled coil</keyword>
<comment type="subcellular location">
    <subcellularLocation>
        <location evidence="1">Cytoplasm</location>
        <location evidence="1">Cytoskeleton</location>
        <location evidence="1">Microtubule organizing center</location>
        <location evidence="1">Centrosome</location>
    </subcellularLocation>
</comment>
<dbReference type="Proteomes" id="UP000694523">
    <property type="component" value="Unplaced"/>
</dbReference>
<sequence length="218" mass="25932">MALRGQVEQERVACSNLRRELQIEQSRCLLLEKHLQDVRQELEQSSLQQDVSSQEKTRLEHLLNVAESRLAESQAELDKERSRSSKQLDELNRRHETDAARDRTFISDLRAQLDQERRQSEELASEADRLRGELLHRRRKWEEQERALREETLREQEAVTRQKVALEMTLRLYGWSAWRLYFPSQWSLGRPRINCLEGFHCLQSSYQKTYKTIDPGTL</sequence>
<protein>
    <submittedName>
        <fullName evidence="6">Uncharacterized protein</fullName>
    </submittedName>
</protein>
<evidence type="ECO:0000256" key="5">
    <source>
        <dbReference type="SAM" id="MobiDB-lite"/>
    </source>
</evidence>
<evidence type="ECO:0000256" key="4">
    <source>
        <dbReference type="ARBA" id="ARBA00023212"/>
    </source>
</evidence>
<keyword evidence="2" id="KW-0963">Cytoplasm</keyword>
<accession>A0A8C6TST3</accession>
<keyword evidence="4" id="KW-0206">Cytoskeleton</keyword>
<dbReference type="Ensembl" id="ENSNMLT00000026576.1">
    <property type="protein sequence ID" value="ENSNMLP00000023746.1"/>
    <property type="gene ID" value="ENSNMLG00000015282.1"/>
</dbReference>
<dbReference type="GO" id="GO:0060090">
    <property type="term" value="F:molecular adaptor activity"/>
    <property type="evidence" value="ECO:0007669"/>
    <property type="project" value="InterPro"/>
</dbReference>
<feature type="region of interest" description="Disordered" evidence="5">
    <location>
        <begin position="71"/>
        <end position="95"/>
    </location>
</feature>
<proteinExistence type="predicted"/>
<keyword evidence="7" id="KW-1185">Reference proteome</keyword>
<dbReference type="InterPro" id="IPR028745">
    <property type="entry name" value="AKAP9/Pericentrin"/>
</dbReference>